<evidence type="ECO:0000256" key="4">
    <source>
        <dbReference type="ARBA" id="ARBA00022821"/>
    </source>
</evidence>
<evidence type="ECO:0000256" key="3">
    <source>
        <dbReference type="ARBA" id="ARBA00022801"/>
    </source>
</evidence>
<keyword evidence="6" id="KW-0325">Glycoprotein</keyword>
<dbReference type="OrthoDB" id="635641at2759"/>
<comment type="similarity">
    <text evidence="8">Belongs to the ribosome-inactivating protein family.</text>
</comment>
<dbReference type="Gene3D" id="4.10.470.10">
    <property type="entry name" value="Ricin (A Subunit), domain 2"/>
    <property type="match status" value="1"/>
</dbReference>
<dbReference type="Pfam" id="PF00161">
    <property type="entry name" value="RIP"/>
    <property type="match status" value="1"/>
</dbReference>
<dbReference type="InterPro" id="IPR016138">
    <property type="entry name" value="Ribosome_inactivat_prot_sub1"/>
</dbReference>
<dbReference type="GO" id="GO:0090729">
    <property type="term" value="F:toxin activity"/>
    <property type="evidence" value="ECO:0007669"/>
    <property type="project" value="UniProtKB-KW"/>
</dbReference>
<keyword evidence="9" id="KW-0732">Signal</keyword>
<dbReference type="Pfam" id="PF00652">
    <property type="entry name" value="Ricin_B_lectin"/>
    <property type="match status" value="2"/>
</dbReference>
<dbReference type="Proteomes" id="UP000479710">
    <property type="component" value="Unassembled WGS sequence"/>
</dbReference>
<dbReference type="PROSITE" id="PS00275">
    <property type="entry name" value="SHIGA_RICIN"/>
    <property type="match status" value="1"/>
</dbReference>
<comment type="subunit">
    <text evidence="8">Might form dimers or tetramers of disulfide-linked A and B chains.</text>
</comment>
<proteinExistence type="inferred from homology"/>
<dbReference type="EMBL" id="SPHZ02000005">
    <property type="protein sequence ID" value="KAF0917881.1"/>
    <property type="molecule type" value="Genomic_DNA"/>
</dbReference>
<dbReference type="InterPro" id="IPR016139">
    <property type="entry name" value="Ribosome_inactivat_prot_sub2"/>
</dbReference>
<comment type="catalytic activity">
    <reaction evidence="1 8">
        <text>Endohydrolysis of the N-glycosidic bond at one specific adenosine on the 28S rRNA.</text>
        <dbReference type="EC" id="3.2.2.22"/>
    </reaction>
</comment>
<evidence type="ECO:0000256" key="9">
    <source>
        <dbReference type="SAM" id="SignalP"/>
    </source>
</evidence>
<feature type="signal peptide" evidence="9">
    <location>
        <begin position="1"/>
        <end position="21"/>
    </location>
</feature>
<dbReference type="InterPro" id="IPR000772">
    <property type="entry name" value="Ricin_B_lectin"/>
</dbReference>
<feature type="chain" id="PRO_5026165996" description="Ribosome-inactivating protein" evidence="9">
    <location>
        <begin position="22"/>
        <end position="605"/>
    </location>
</feature>
<keyword evidence="12" id="KW-1185">Reference proteome</keyword>
<gene>
    <name evidence="11" type="ORF">E2562_021534</name>
</gene>
<keyword evidence="7 8" id="KW-0652">Protein synthesis inhibitor</keyword>
<dbReference type="PRINTS" id="PR00396">
    <property type="entry name" value="SHIGARICIN"/>
</dbReference>
<dbReference type="GO" id="GO:0030598">
    <property type="term" value="F:rRNA N-glycosylase activity"/>
    <property type="evidence" value="ECO:0007669"/>
    <property type="project" value="UniProtKB-EC"/>
</dbReference>
<dbReference type="Gene3D" id="2.80.10.50">
    <property type="match status" value="2"/>
</dbReference>
<dbReference type="AlphaFoldDB" id="A0A6G1DZP4"/>
<dbReference type="GO" id="GO:0006952">
    <property type="term" value="P:defense response"/>
    <property type="evidence" value="ECO:0007669"/>
    <property type="project" value="UniProtKB-KW"/>
</dbReference>
<evidence type="ECO:0000256" key="1">
    <source>
        <dbReference type="ARBA" id="ARBA00000237"/>
    </source>
</evidence>
<dbReference type="CDD" id="cd23443">
    <property type="entry name" value="beta-trefoil_Ricin_RIPs_II_rpt1"/>
    <property type="match status" value="1"/>
</dbReference>
<reference evidence="11 12" key="1">
    <citation type="submission" date="2019-11" db="EMBL/GenBank/DDBJ databases">
        <title>Whole genome sequence of Oryza granulata.</title>
        <authorList>
            <person name="Li W."/>
        </authorList>
    </citation>
    <scope>NUCLEOTIDE SEQUENCE [LARGE SCALE GENOMIC DNA]</scope>
    <source>
        <strain evidence="12">cv. Menghai</strain>
        <tissue evidence="11">Leaf</tissue>
    </source>
</reference>
<dbReference type="Gene3D" id="3.40.420.10">
    <property type="entry name" value="Ricin (A subunit), domain 1"/>
    <property type="match status" value="1"/>
</dbReference>
<evidence type="ECO:0000313" key="12">
    <source>
        <dbReference type="Proteomes" id="UP000479710"/>
    </source>
</evidence>
<dbReference type="PROSITE" id="PS50231">
    <property type="entry name" value="RICIN_B_LECTIN"/>
    <property type="match status" value="2"/>
</dbReference>
<evidence type="ECO:0000313" key="11">
    <source>
        <dbReference type="EMBL" id="KAF0917881.1"/>
    </source>
</evidence>
<dbReference type="InterPro" id="IPR036041">
    <property type="entry name" value="Ribosome-inact_prot_sf"/>
</dbReference>
<organism evidence="11 12">
    <name type="scientific">Oryza meyeriana var. granulata</name>
    <dbReference type="NCBI Taxonomy" id="110450"/>
    <lineage>
        <taxon>Eukaryota</taxon>
        <taxon>Viridiplantae</taxon>
        <taxon>Streptophyta</taxon>
        <taxon>Embryophyta</taxon>
        <taxon>Tracheophyta</taxon>
        <taxon>Spermatophyta</taxon>
        <taxon>Magnoliopsida</taxon>
        <taxon>Liliopsida</taxon>
        <taxon>Poales</taxon>
        <taxon>Poaceae</taxon>
        <taxon>BOP clade</taxon>
        <taxon>Oryzoideae</taxon>
        <taxon>Oryzeae</taxon>
        <taxon>Oryzinae</taxon>
        <taxon>Oryza</taxon>
        <taxon>Oryza meyeriana</taxon>
    </lineage>
</organism>
<sequence length="605" mass="66164">MGRGGCSALIRVLFLVAAASARLCFAVAPPLTWSLGIASEDKHKHRLLNDDDYPTVRITTVGITQRSYQDFIAELREHLRSDEESHGIPLTRRQTSVTIQTRFVLAELSNWAGQSVTLALDVTDAYVVGYRAGNHSVFLRPDRPDVDEAIEHLFTHTERVMLTFTGSYDALTRASGVGMEREEVELGAGALEESISAMHRYARQPSHQLQTPLVRAFFVTIQMVSEASRFRYIQHDFSQRILYSRNTPPDPSVTTLENSWGRLSGAIRNSGEGGVFESPVQLQRRNYELFYVDNVSILIAILGLLSNANSQQSSSSPPPPLALALIRFVVTPTTKSQDPTATANIVEPTVQIVGPDGMCVDVKDGLYNNGNPIILRPCRSSNNENQLWTFKADRTLRSKGKCLAAYANTPGSYIMIYDCNPQNDAFTWQVWDNGTIISDGGVALSAPASASGTELRAQDNSYTVGQGWRPTNNTEPLVAPIVGLFGLCLQGNGRGDLLLQPCALGSPEQQWALYPDGSIRPQQTRSSCLTAPPGGRGADAPVTISPCDLNSALQRWEFTNDGTIATLRDKLVLEAKGYSSPFLSKIIVNGYTGGPSQMWQALLLL</sequence>
<dbReference type="GO" id="GO:0017148">
    <property type="term" value="P:negative regulation of translation"/>
    <property type="evidence" value="ECO:0007669"/>
    <property type="project" value="UniProtKB-KW"/>
</dbReference>
<protein>
    <recommendedName>
        <fullName evidence="8">Ribosome-inactivating protein</fullName>
    </recommendedName>
    <component>
        <recommendedName>
            <fullName evidence="8">Ribosome-inactivating protein chain A</fullName>
        </recommendedName>
        <alternativeName>
            <fullName evidence="8">rRNA N-glycosidase</fullName>
            <ecNumber evidence="8">3.2.2.22</ecNumber>
        </alternativeName>
    </component>
    <component>
        <recommendedName>
            <fullName evidence="8">Ribosome-inactivating protein chain B</fullName>
        </recommendedName>
    </component>
</protein>
<dbReference type="InterPro" id="IPR035992">
    <property type="entry name" value="Ricin_B-like_lectins"/>
</dbReference>
<feature type="domain" description="Ricin B lectin" evidence="10">
    <location>
        <begin position="475"/>
        <end position="602"/>
    </location>
</feature>
<name>A0A6G1DZP4_9ORYZ</name>
<evidence type="ECO:0000256" key="8">
    <source>
        <dbReference type="RuleBase" id="RU004915"/>
    </source>
</evidence>
<evidence type="ECO:0000256" key="5">
    <source>
        <dbReference type="ARBA" id="ARBA00023157"/>
    </source>
</evidence>
<keyword evidence="4 8" id="KW-0611">Plant defense</keyword>
<dbReference type="InterPro" id="IPR017989">
    <property type="entry name" value="Ribosome_inactivat_1/2"/>
</dbReference>
<comment type="caution">
    <text evidence="11">The sequence shown here is derived from an EMBL/GenBank/DDBJ whole genome shotgun (WGS) entry which is preliminary data.</text>
</comment>
<evidence type="ECO:0000259" key="10">
    <source>
        <dbReference type="SMART" id="SM00458"/>
    </source>
</evidence>
<dbReference type="SUPFAM" id="SSF56371">
    <property type="entry name" value="Ribosome inactivating proteins (RIP)"/>
    <property type="match status" value="1"/>
</dbReference>
<dbReference type="PANTHER" id="PTHR33453:SF34">
    <property type="entry name" value="RIBOSOME-INACTIVATING PROTEIN"/>
    <property type="match status" value="1"/>
</dbReference>
<dbReference type="InterPro" id="IPR001574">
    <property type="entry name" value="Ribosome_inactivat_prot"/>
</dbReference>
<evidence type="ECO:0000256" key="6">
    <source>
        <dbReference type="ARBA" id="ARBA00023180"/>
    </source>
</evidence>
<dbReference type="InterPro" id="IPR017988">
    <property type="entry name" value="Ribosome_inactivat_prot_CS"/>
</dbReference>
<dbReference type="PANTHER" id="PTHR33453">
    <property type="match status" value="1"/>
</dbReference>
<accession>A0A6G1DZP4</accession>
<dbReference type="SUPFAM" id="SSF50370">
    <property type="entry name" value="Ricin B-like lectins"/>
    <property type="match status" value="2"/>
</dbReference>
<dbReference type="CDD" id="cd23444">
    <property type="entry name" value="beta-trefoil_Ricin_RIPs_II_rpt2"/>
    <property type="match status" value="1"/>
</dbReference>
<comment type="function">
    <text evidence="8">The A chain is responsible for inhibiting protein synthesis through the catalytic inactivation of 60S ribosomal subunits by removing adenine from position 4,324 of 28S rRNA. The B chain binds to cell receptors and probably facilitates the entry into the cell of the A chain; B chains are also responsible for cell agglutination (lectin activity).</text>
</comment>
<keyword evidence="2 8" id="KW-0800">Toxin</keyword>
<keyword evidence="3 8" id="KW-0378">Hydrolase</keyword>
<dbReference type="EC" id="3.2.2.22" evidence="8"/>
<evidence type="ECO:0000256" key="7">
    <source>
        <dbReference type="ARBA" id="ARBA00023193"/>
    </source>
</evidence>
<keyword evidence="5" id="KW-1015">Disulfide bond</keyword>
<evidence type="ECO:0000256" key="2">
    <source>
        <dbReference type="ARBA" id="ARBA00022656"/>
    </source>
</evidence>
<feature type="domain" description="Ricin B lectin" evidence="10">
    <location>
        <begin position="347"/>
        <end position="471"/>
    </location>
</feature>
<dbReference type="SMART" id="SM00458">
    <property type="entry name" value="RICIN"/>
    <property type="match status" value="2"/>
</dbReference>